<evidence type="ECO:0000256" key="9">
    <source>
        <dbReference type="RuleBase" id="RU000682"/>
    </source>
</evidence>
<evidence type="ECO:0000313" key="12">
    <source>
        <dbReference type="EMBL" id="CAG9830341.1"/>
    </source>
</evidence>
<dbReference type="CDD" id="cd00086">
    <property type="entry name" value="homeodomain"/>
    <property type="match status" value="1"/>
</dbReference>
<feature type="region of interest" description="Disordered" evidence="10">
    <location>
        <begin position="1"/>
        <end position="22"/>
    </location>
</feature>
<dbReference type="PRINTS" id="PR00024">
    <property type="entry name" value="HOMEOBOX"/>
</dbReference>
<dbReference type="GO" id="GO:0003677">
    <property type="term" value="F:DNA binding"/>
    <property type="evidence" value="ECO:0007669"/>
    <property type="project" value="UniProtKB-KW"/>
</dbReference>
<keyword evidence="2" id="KW-0217">Developmental protein</keyword>
<reference evidence="12" key="1">
    <citation type="submission" date="2022-01" db="EMBL/GenBank/DDBJ databases">
        <authorList>
            <person name="King R."/>
        </authorList>
    </citation>
    <scope>NUCLEOTIDE SEQUENCE</scope>
</reference>
<dbReference type="SUPFAM" id="SSF46689">
    <property type="entry name" value="Homeodomain-like"/>
    <property type="match status" value="1"/>
</dbReference>
<comment type="subcellular location">
    <subcellularLocation>
        <location evidence="1 9">Nucleus</location>
    </subcellularLocation>
</comment>
<evidence type="ECO:0000256" key="10">
    <source>
        <dbReference type="SAM" id="MobiDB-lite"/>
    </source>
</evidence>
<keyword evidence="3 9" id="KW-0238">DNA-binding</keyword>
<feature type="domain" description="Homeobox" evidence="11">
    <location>
        <begin position="97"/>
        <end position="159"/>
    </location>
</feature>
<dbReference type="InterPro" id="IPR050848">
    <property type="entry name" value="Homeobox_TF"/>
</dbReference>
<keyword evidence="6" id="KW-0844">Vision</keyword>
<dbReference type="PANTHER" id="PTHR24333:SF8">
    <property type="entry name" value="HOMEOBOX PROTEIN CEH-62"/>
    <property type="match status" value="1"/>
</dbReference>
<keyword evidence="6" id="KW-0716">Sensory transduction</keyword>
<evidence type="ECO:0000256" key="8">
    <source>
        <dbReference type="ARBA" id="ARBA00068739"/>
    </source>
</evidence>
<evidence type="ECO:0000259" key="11">
    <source>
        <dbReference type="SMART" id="SM00389"/>
    </source>
</evidence>
<dbReference type="PANTHER" id="PTHR24333">
    <property type="entry name" value="HOMEO BOX HB9 LIKE A-RELATED"/>
    <property type="match status" value="1"/>
</dbReference>
<evidence type="ECO:0000256" key="7">
    <source>
        <dbReference type="ARBA" id="ARBA00056641"/>
    </source>
</evidence>
<evidence type="ECO:0000313" key="13">
    <source>
        <dbReference type="Proteomes" id="UP001153709"/>
    </source>
</evidence>
<dbReference type="InterPro" id="IPR017970">
    <property type="entry name" value="Homeobox_CS"/>
</dbReference>
<dbReference type="PROSITE" id="PS00027">
    <property type="entry name" value="HOMEOBOX_1"/>
    <property type="match status" value="1"/>
</dbReference>
<keyword evidence="13" id="KW-1185">Reference proteome</keyword>
<evidence type="ECO:0000256" key="4">
    <source>
        <dbReference type="ARBA" id="ARBA00023155"/>
    </source>
</evidence>
<proteinExistence type="predicted"/>
<name>A0A9N9SVN5_DIABA</name>
<keyword evidence="5 9" id="KW-0539">Nucleus</keyword>
<protein>
    <recommendedName>
        <fullName evidence="8">Homeobox protein rough</fullName>
    </recommendedName>
</protein>
<dbReference type="Proteomes" id="UP001153709">
    <property type="component" value="Chromosome 2"/>
</dbReference>
<evidence type="ECO:0000256" key="3">
    <source>
        <dbReference type="ARBA" id="ARBA00023125"/>
    </source>
</evidence>
<dbReference type="OrthoDB" id="6159439at2759"/>
<dbReference type="AlphaFoldDB" id="A0A9N9SVN5"/>
<dbReference type="InterPro" id="IPR001356">
    <property type="entry name" value="HD"/>
</dbReference>
<dbReference type="SMART" id="SM00389">
    <property type="entry name" value="HOX"/>
    <property type="match status" value="1"/>
</dbReference>
<dbReference type="GO" id="GO:0048663">
    <property type="term" value="P:neuron fate commitment"/>
    <property type="evidence" value="ECO:0007669"/>
    <property type="project" value="UniProtKB-ARBA"/>
</dbReference>
<dbReference type="InterPro" id="IPR009057">
    <property type="entry name" value="Homeodomain-like_sf"/>
</dbReference>
<evidence type="ECO:0000256" key="1">
    <source>
        <dbReference type="ARBA" id="ARBA00004123"/>
    </source>
</evidence>
<evidence type="ECO:0000256" key="2">
    <source>
        <dbReference type="ARBA" id="ARBA00022473"/>
    </source>
</evidence>
<keyword evidence="4 9" id="KW-0371">Homeobox</keyword>
<dbReference type="Gene3D" id="1.10.10.60">
    <property type="entry name" value="Homeodomain-like"/>
    <property type="match status" value="1"/>
</dbReference>
<dbReference type="GO" id="GO:0005634">
    <property type="term" value="C:nucleus"/>
    <property type="evidence" value="ECO:0007669"/>
    <property type="project" value="UniProtKB-SubCell"/>
</dbReference>
<dbReference type="EMBL" id="OU898277">
    <property type="protein sequence ID" value="CAG9830341.1"/>
    <property type="molecule type" value="Genomic_DNA"/>
</dbReference>
<dbReference type="Pfam" id="PF00046">
    <property type="entry name" value="Homeodomain"/>
    <property type="match status" value="1"/>
</dbReference>
<dbReference type="GO" id="GO:0007601">
    <property type="term" value="P:visual perception"/>
    <property type="evidence" value="ECO:0007669"/>
    <property type="project" value="UniProtKB-KW"/>
</dbReference>
<comment type="function">
    <text evidence="7">Required to establish the unique cell identity of photoreceptors R2 and R5 and consequently for ommatidial assembly in the developing eye imaginal disk. Repression of expression in R8 photoreceptor by senseless (sens) is an essential mechanism of R8 cell fate determination.</text>
</comment>
<dbReference type="FunFam" id="1.10.10.60:FF:000417">
    <property type="entry name" value="Even-skipped homeobox 1"/>
    <property type="match status" value="1"/>
</dbReference>
<accession>A0A9N9SVN5</accession>
<gene>
    <name evidence="12" type="ORF">DIABBA_LOCUS4050</name>
</gene>
<evidence type="ECO:0000256" key="5">
    <source>
        <dbReference type="ARBA" id="ARBA00023242"/>
    </source>
</evidence>
<dbReference type="InterPro" id="IPR020479">
    <property type="entry name" value="HD_metazoa"/>
</dbReference>
<organism evidence="12 13">
    <name type="scientific">Diabrotica balteata</name>
    <name type="common">Banded cucumber beetle</name>
    <dbReference type="NCBI Taxonomy" id="107213"/>
    <lineage>
        <taxon>Eukaryota</taxon>
        <taxon>Metazoa</taxon>
        <taxon>Ecdysozoa</taxon>
        <taxon>Arthropoda</taxon>
        <taxon>Hexapoda</taxon>
        <taxon>Insecta</taxon>
        <taxon>Pterygota</taxon>
        <taxon>Neoptera</taxon>
        <taxon>Endopterygota</taxon>
        <taxon>Coleoptera</taxon>
        <taxon>Polyphaga</taxon>
        <taxon>Cucujiformia</taxon>
        <taxon>Chrysomeloidea</taxon>
        <taxon>Chrysomelidae</taxon>
        <taxon>Galerucinae</taxon>
        <taxon>Diabroticina</taxon>
        <taxon>Diabroticites</taxon>
        <taxon>Diabrotica</taxon>
    </lineage>
</organism>
<dbReference type="GO" id="GO:0000981">
    <property type="term" value="F:DNA-binding transcription factor activity, RNA polymerase II-specific"/>
    <property type="evidence" value="ECO:0007669"/>
    <property type="project" value="InterPro"/>
</dbReference>
<sequence length="229" mass="26162">MTTTTTPQKPKPTQPSSPRDFFRKLYGDLEPKSSQEEEAKYTIALKKTDSDIVAPIPILATSTLPFILPHASDSQLAVAAAGLSAFLARRRRKEGRPRRQRTTFSSEQTLRLEIEFQRSEYISRGRRCELAESLRLSETQIKIWFQNRRAKDKRIEKAHIDHHYRKLLGVFPGSLCPICVDSPCYHVSPLLQTQYPISQNNTSSSPQYENEISNGQPDNTCNNCKTYDM</sequence>
<evidence type="ECO:0000256" key="6">
    <source>
        <dbReference type="ARBA" id="ARBA00023305"/>
    </source>
</evidence>